<protein>
    <submittedName>
        <fullName evidence="3">Uncharacterized protein</fullName>
    </submittedName>
</protein>
<dbReference type="EMBL" id="JBHTEF010000001">
    <property type="protein sequence ID" value="MFC7579639.1"/>
    <property type="molecule type" value="Genomic_DNA"/>
</dbReference>
<dbReference type="Proteomes" id="UP001596527">
    <property type="component" value="Unassembled WGS sequence"/>
</dbReference>
<proteinExistence type="predicted"/>
<feature type="chain" id="PRO_5045033362" evidence="1">
    <location>
        <begin position="20"/>
        <end position="149"/>
    </location>
</feature>
<name>A0ABW2SPY3_9ACTO</name>
<evidence type="ECO:0000313" key="3">
    <source>
        <dbReference type="EMBL" id="MFC7582227.1"/>
    </source>
</evidence>
<accession>A0ABW2SPY3</accession>
<keyword evidence="4" id="KW-1185">Reference proteome</keyword>
<dbReference type="RefSeq" id="WP_380971036.1">
    <property type="nucleotide sequence ID" value="NZ_JBHTEF010000001.1"/>
</dbReference>
<keyword evidence="1" id="KW-0732">Signal</keyword>
<dbReference type="EMBL" id="JBHTEF010000001">
    <property type="protein sequence ID" value="MFC7582227.1"/>
    <property type="molecule type" value="Genomic_DNA"/>
</dbReference>
<dbReference type="PROSITE" id="PS51257">
    <property type="entry name" value="PROKAR_LIPOPROTEIN"/>
    <property type="match status" value="1"/>
</dbReference>
<gene>
    <name evidence="2" type="ORF">ACFQWG_00105</name>
    <name evidence="3" type="ORF">ACFQWG_13615</name>
</gene>
<sequence length="149" mass="14924">MRRSAVVLAGTLASVFLVAAACSSGAESAGSAQSPESSAESSSPASLPAPIFFDPASLQGRTIKISRDIPLVLQVDDSELDLWTGAVGDPGIAGFSAGGSKGSYSVNPAFDAKREGTTAATLTGPDNAKISFTLTVVADNEDVTTSQSG</sequence>
<organism evidence="3 4">
    <name type="scientific">Schaalia naturae</name>
    <dbReference type="NCBI Taxonomy" id="635203"/>
    <lineage>
        <taxon>Bacteria</taxon>
        <taxon>Bacillati</taxon>
        <taxon>Actinomycetota</taxon>
        <taxon>Actinomycetes</taxon>
        <taxon>Actinomycetales</taxon>
        <taxon>Actinomycetaceae</taxon>
        <taxon>Schaalia</taxon>
    </lineage>
</organism>
<comment type="caution">
    <text evidence="3">The sequence shown here is derived from an EMBL/GenBank/DDBJ whole genome shotgun (WGS) entry which is preliminary data.</text>
</comment>
<evidence type="ECO:0000313" key="2">
    <source>
        <dbReference type="EMBL" id="MFC7579639.1"/>
    </source>
</evidence>
<feature type="signal peptide" evidence="1">
    <location>
        <begin position="1"/>
        <end position="19"/>
    </location>
</feature>
<reference evidence="4" key="2">
    <citation type="journal article" date="2019" name="Int. J. Syst. Evol. Microbiol.">
        <title>The Global Catalogue of Microorganisms (GCM) 10K type strain sequencing project: providing services to taxonomists for standard genome sequencing and annotation.</title>
        <authorList>
            <consortium name="The Broad Institute Genomics Platform"/>
            <consortium name="The Broad Institute Genome Sequencing Center for Infectious Disease"/>
            <person name="Wu L."/>
            <person name="Ma J."/>
        </authorList>
    </citation>
    <scope>NUCLEOTIDE SEQUENCE [LARGE SCALE GENOMIC DNA]</scope>
    <source>
        <strain evidence="4">CCUG 56698</strain>
    </source>
</reference>
<evidence type="ECO:0000313" key="4">
    <source>
        <dbReference type="Proteomes" id="UP001596527"/>
    </source>
</evidence>
<reference evidence="3" key="3">
    <citation type="submission" date="2024-09" db="EMBL/GenBank/DDBJ databases">
        <authorList>
            <person name="Sun Q."/>
            <person name="Mori K."/>
        </authorList>
    </citation>
    <scope>NUCLEOTIDE SEQUENCE</scope>
    <source>
        <strain evidence="3">CCUG 56698</strain>
    </source>
</reference>
<evidence type="ECO:0000256" key="1">
    <source>
        <dbReference type="SAM" id="SignalP"/>
    </source>
</evidence>
<reference evidence="3" key="1">
    <citation type="journal article" date="2014" name="Int. J. Syst. Evol. Microbiol.">
        <title>Complete genome of a new Firmicutes species belonging to the dominant human colonic microbiota ('Ruminococcus bicirculans') reveals two chromosomes and a selective capacity to utilize plant glucans.</title>
        <authorList>
            <consortium name="NISC Comparative Sequencing Program"/>
            <person name="Wegmann U."/>
            <person name="Louis P."/>
            <person name="Goesmann A."/>
            <person name="Henrissat B."/>
            <person name="Duncan S.H."/>
            <person name="Flint H.J."/>
        </authorList>
    </citation>
    <scope>NUCLEOTIDE SEQUENCE</scope>
    <source>
        <strain evidence="3">CCUG 56698</strain>
    </source>
</reference>